<gene>
    <name evidence="1" type="ORF">PR048_021475</name>
</gene>
<comment type="caution">
    <text evidence="1">The sequence shown here is derived from an EMBL/GenBank/DDBJ whole genome shotgun (WGS) entry which is preliminary data.</text>
</comment>
<organism evidence="1 2">
    <name type="scientific">Dryococelus australis</name>
    <dbReference type="NCBI Taxonomy" id="614101"/>
    <lineage>
        <taxon>Eukaryota</taxon>
        <taxon>Metazoa</taxon>
        <taxon>Ecdysozoa</taxon>
        <taxon>Arthropoda</taxon>
        <taxon>Hexapoda</taxon>
        <taxon>Insecta</taxon>
        <taxon>Pterygota</taxon>
        <taxon>Neoptera</taxon>
        <taxon>Polyneoptera</taxon>
        <taxon>Phasmatodea</taxon>
        <taxon>Verophasmatodea</taxon>
        <taxon>Anareolatae</taxon>
        <taxon>Phasmatidae</taxon>
        <taxon>Eurycanthinae</taxon>
        <taxon>Dryococelus</taxon>
    </lineage>
</organism>
<sequence>MLRAIDGVTKKEMGWLNAAKTSVLHELPCDEEQRTRHKFWGLCRDWVVTKLIRHIQLLETRIFGLTCNEGRKLAFQLAEKNSIVHRFISEDEMAGWD</sequence>
<evidence type="ECO:0000313" key="1">
    <source>
        <dbReference type="EMBL" id="KAJ8877023.1"/>
    </source>
</evidence>
<dbReference type="EMBL" id="JARBHB010000008">
    <property type="protein sequence ID" value="KAJ8877023.1"/>
    <property type="molecule type" value="Genomic_DNA"/>
</dbReference>
<proteinExistence type="predicted"/>
<evidence type="ECO:0000313" key="2">
    <source>
        <dbReference type="Proteomes" id="UP001159363"/>
    </source>
</evidence>
<protein>
    <submittedName>
        <fullName evidence="1">Uncharacterized protein</fullName>
    </submittedName>
</protein>
<name>A0ABQ9GYC5_9NEOP</name>
<dbReference type="Proteomes" id="UP001159363">
    <property type="component" value="Chromosome 7"/>
</dbReference>
<keyword evidence="2" id="KW-1185">Reference proteome</keyword>
<reference evidence="1 2" key="1">
    <citation type="submission" date="2023-02" db="EMBL/GenBank/DDBJ databases">
        <title>LHISI_Scaffold_Assembly.</title>
        <authorList>
            <person name="Stuart O.P."/>
            <person name="Cleave R."/>
            <person name="Magrath M.J.L."/>
            <person name="Mikheyev A.S."/>
        </authorList>
    </citation>
    <scope>NUCLEOTIDE SEQUENCE [LARGE SCALE GENOMIC DNA]</scope>
    <source>
        <strain evidence="1">Daus_M_001</strain>
        <tissue evidence="1">Leg muscle</tissue>
    </source>
</reference>
<accession>A0ABQ9GYC5</accession>